<dbReference type="Proteomes" id="UP000516173">
    <property type="component" value="Chromosome"/>
</dbReference>
<organism evidence="1 2">
    <name type="scientific">Nocardia wallacei</name>
    <dbReference type="NCBI Taxonomy" id="480035"/>
    <lineage>
        <taxon>Bacteria</taxon>
        <taxon>Bacillati</taxon>
        <taxon>Actinomycetota</taxon>
        <taxon>Actinomycetes</taxon>
        <taxon>Mycobacteriales</taxon>
        <taxon>Nocardiaceae</taxon>
        <taxon>Nocardia</taxon>
    </lineage>
</organism>
<dbReference type="RefSeq" id="WP_187686248.1">
    <property type="nucleotide sequence ID" value="NZ_AP023396.1"/>
</dbReference>
<keyword evidence="2" id="KW-1185">Reference proteome</keyword>
<sequence>MEFNDDLLVLVGTLVTAVGSVIAWNRAVRREAATRAALVGFVEDLRTRLGGMAETPEENSTAPRLTPADLDSALAGALADREPPAAASTGRDLSVVLVGLALMAYGSLVDILS</sequence>
<dbReference type="AlphaFoldDB" id="A0A7G1KBF9"/>
<reference evidence="1 2" key="1">
    <citation type="submission" date="2020-08" db="EMBL/GenBank/DDBJ databases">
        <title>Genome Sequencing of Nocardia wallacei strain FMUON74 and assembly.</title>
        <authorList>
            <person name="Toyokawa M."/>
            <person name="Uesaka K."/>
        </authorList>
    </citation>
    <scope>NUCLEOTIDE SEQUENCE [LARGE SCALE GENOMIC DNA]</scope>
    <source>
        <strain evidence="1 2">FMUON74</strain>
    </source>
</reference>
<evidence type="ECO:0000313" key="1">
    <source>
        <dbReference type="EMBL" id="BCK52547.1"/>
    </source>
</evidence>
<dbReference type="GeneID" id="80344946"/>
<accession>A0A7G1KBF9</accession>
<name>A0A7G1KBF9_9NOCA</name>
<proteinExistence type="predicted"/>
<gene>
    <name evidence="1" type="ORF">NWFMUON74_03190</name>
</gene>
<protein>
    <submittedName>
        <fullName evidence="1">Uncharacterized protein</fullName>
    </submittedName>
</protein>
<dbReference type="EMBL" id="AP023396">
    <property type="protein sequence ID" value="BCK52547.1"/>
    <property type="molecule type" value="Genomic_DNA"/>
</dbReference>
<evidence type="ECO:0000313" key="2">
    <source>
        <dbReference type="Proteomes" id="UP000516173"/>
    </source>
</evidence>
<dbReference type="KEGG" id="nwl:NWFMUON74_03190"/>